<reference evidence="4 5" key="1">
    <citation type="journal article" date="2015" name="Sci. Rep.">
        <title>The genome of Leishmania panamensis: insights into genomics of the L. (Viannia) subgenus.</title>
        <authorList>
            <person name="Llanes A."/>
            <person name="Restrepo C.M."/>
            <person name="Vecchio G.D."/>
            <person name="Anguizola F.J."/>
            <person name="Lleonart R."/>
        </authorList>
    </citation>
    <scope>NUCLEOTIDE SEQUENCE [LARGE SCALE GENOMIC DNA]</scope>
    <source>
        <strain evidence="4 5">MHOM/PA/94/PSC-1</strain>
    </source>
</reference>
<feature type="transmembrane region" description="Helical" evidence="2">
    <location>
        <begin position="467"/>
        <end position="489"/>
    </location>
</feature>
<keyword evidence="5" id="KW-1185">Reference proteome</keyword>
<dbReference type="VEuPathDB" id="TriTrypDB:LPAL13_350016100"/>
<evidence type="ECO:0008006" key="6">
    <source>
        <dbReference type="Google" id="ProtNLM"/>
    </source>
</evidence>
<dbReference type="AlphaFoldDB" id="A0A088SKA7"/>
<feature type="signal peptide" evidence="3">
    <location>
        <begin position="1"/>
        <end position="24"/>
    </location>
</feature>
<dbReference type="Proteomes" id="UP000063063">
    <property type="component" value="Chromosome 35"/>
</dbReference>
<keyword evidence="2" id="KW-1133">Transmembrane helix</keyword>
<keyword evidence="2" id="KW-0812">Transmembrane</keyword>
<keyword evidence="3" id="KW-0732">Signal</keyword>
<sequence length="551" mass="61655">MLIMRILVWLACVAAFGLLSLVAADTVFSHDTRSHTVTIEPGVLPEAQSFGRLRLRTGEWMYSFNPGEEASFFSSEDSASRQWLEWKAELRLLQEYRQRQHLGRYSTGGEKTDTSANQGNSEGRDPTALPIVDYFADRNVRRRHAERLRKQSLYNLSDSEEAADARVLVENEIAAMWHLVQSTGRSNGTNDQEFLGLVERYFSHTLTNRSAAAPSRFLPSLPRALLRLPLVLDAEVVPFMEREVGHVRDLWKLRLADGVAPAASSDEVESQLQLLSTTIEDSKTVATAVATLVEPLADAALSWVASSLTATREAIVMNDESTEAKRSELKRLLKQQSVLHKMRPTLEKHSKVYQGVVRRGQLPNTEATLFALQLIAKQRFGDNVSGLVEAVPSLSVTAPLTGLLEQEWRVHVLAPYGICVLATATFIWLCEELKERLLSRVRARRLCPMPRSPCGMTTSLSNCARQAYMLVSLLELVVLPLLPVIVLLIHLRGVRFWICSLIALMRPCQLTVCLASGAFLLAANYLVARVVRRVFQIVSPSVYRRRLAKSK</sequence>
<protein>
    <recommendedName>
        <fullName evidence="6">Transmembrane protein</fullName>
    </recommendedName>
</protein>
<evidence type="ECO:0000256" key="3">
    <source>
        <dbReference type="SAM" id="SignalP"/>
    </source>
</evidence>
<evidence type="ECO:0000256" key="2">
    <source>
        <dbReference type="SAM" id="Phobius"/>
    </source>
</evidence>
<accession>A0A088SKA7</accession>
<dbReference type="VEuPathDB" id="TriTrypDB:LPMP_351050"/>
<name>A0A088SKA7_LEIPA</name>
<feature type="chain" id="PRO_5001839464" description="Transmembrane protein" evidence="3">
    <location>
        <begin position="25"/>
        <end position="551"/>
    </location>
</feature>
<evidence type="ECO:0000313" key="5">
    <source>
        <dbReference type="Proteomes" id="UP000063063"/>
    </source>
</evidence>
<dbReference type="OrthoDB" id="273175at2759"/>
<evidence type="ECO:0000313" key="4">
    <source>
        <dbReference type="EMBL" id="AIO02242.1"/>
    </source>
</evidence>
<feature type="region of interest" description="Disordered" evidence="1">
    <location>
        <begin position="103"/>
        <end position="128"/>
    </location>
</feature>
<keyword evidence="2" id="KW-0472">Membrane</keyword>
<feature type="transmembrane region" description="Helical" evidence="2">
    <location>
        <begin position="509"/>
        <end position="527"/>
    </location>
</feature>
<organism evidence="4 5">
    <name type="scientific">Leishmania panamensis</name>
    <dbReference type="NCBI Taxonomy" id="5679"/>
    <lineage>
        <taxon>Eukaryota</taxon>
        <taxon>Discoba</taxon>
        <taxon>Euglenozoa</taxon>
        <taxon>Kinetoplastea</taxon>
        <taxon>Metakinetoplastina</taxon>
        <taxon>Trypanosomatida</taxon>
        <taxon>Trypanosomatidae</taxon>
        <taxon>Leishmaniinae</taxon>
        <taxon>Leishmania</taxon>
        <taxon>Leishmania guyanensis species complex</taxon>
    </lineage>
</organism>
<dbReference type="GeneID" id="22579134"/>
<dbReference type="RefSeq" id="XP_010703042.1">
    <property type="nucleotide sequence ID" value="XM_010704740.1"/>
</dbReference>
<dbReference type="EMBL" id="CP009404">
    <property type="protein sequence ID" value="AIO02242.1"/>
    <property type="molecule type" value="Genomic_DNA"/>
</dbReference>
<proteinExistence type="predicted"/>
<evidence type="ECO:0000256" key="1">
    <source>
        <dbReference type="SAM" id="MobiDB-lite"/>
    </source>
</evidence>
<gene>
    <name evidence="4" type="ORF">LPMP_351050</name>
</gene>
<dbReference type="KEGG" id="lpan:LPMP_351050"/>
<dbReference type="eggNOG" id="ENOG502S9PD">
    <property type="taxonomic scope" value="Eukaryota"/>
</dbReference>
<feature type="transmembrane region" description="Helical" evidence="2">
    <location>
        <begin position="413"/>
        <end position="430"/>
    </location>
</feature>